<dbReference type="Proteomes" id="UP000587211">
    <property type="component" value="Unassembled WGS sequence"/>
</dbReference>
<dbReference type="GO" id="GO:0005524">
    <property type="term" value="F:ATP binding"/>
    <property type="evidence" value="ECO:0007669"/>
    <property type="project" value="UniProtKB-KW"/>
</dbReference>
<dbReference type="EC" id="6.2.1.-" evidence="9"/>
<accession>A0A8I0G061</accession>
<dbReference type="AlphaFoldDB" id="A0A8I0G061"/>
<proteinExistence type="inferred from homology"/>
<dbReference type="PANTHER" id="PTHR43107:SF15">
    <property type="entry name" value="FATTY ACID TRANSPORT PROTEIN 3, ISOFORM A"/>
    <property type="match status" value="1"/>
</dbReference>
<dbReference type="PROSITE" id="PS00455">
    <property type="entry name" value="AMP_BINDING"/>
    <property type="match status" value="1"/>
</dbReference>
<dbReference type="InterPro" id="IPR042099">
    <property type="entry name" value="ANL_N_sf"/>
</dbReference>
<dbReference type="InterPro" id="IPR025110">
    <property type="entry name" value="AMP-bd_C"/>
</dbReference>
<dbReference type="EMBL" id="JACWMT010000002">
    <property type="protein sequence ID" value="MBD1270746.1"/>
    <property type="molecule type" value="Genomic_DNA"/>
</dbReference>
<comment type="caution">
    <text evidence="8">The sequence shown here is derived from an EMBL/GenBank/DDBJ whole genome shotgun (WGS) entry which is preliminary data.</text>
</comment>
<dbReference type="Gene3D" id="3.40.50.12780">
    <property type="entry name" value="N-terminal domain of ligase-like"/>
    <property type="match status" value="1"/>
</dbReference>
<evidence type="ECO:0000313" key="7">
    <source>
        <dbReference type="EMBL" id="MBD1270746.1"/>
    </source>
</evidence>
<organism evidence="8 11">
    <name type="scientific">Aeromicrobium tamlense</name>
    <dbReference type="NCBI Taxonomy" id="375541"/>
    <lineage>
        <taxon>Bacteria</taxon>
        <taxon>Bacillati</taxon>
        <taxon>Actinomycetota</taxon>
        <taxon>Actinomycetes</taxon>
        <taxon>Propionibacteriales</taxon>
        <taxon>Nocardioidaceae</taxon>
        <taxon>Aeromicrobium</taxon>
    </lineage>
</organism>
<gene>
    <name evidence="9" type="ORF">BJ975_001513</name>
    <name evidence="7" type="ORF">IDH50_10930</name>
    <name evidence="8" type="ORF">IDH50_12830</name>
</gene>
<dbReference type="PANTHER" id="PTHR43107">
    <property type="entry name" value="LONG-CHAIN FATTY ACID TRANSPORT PROTEIN"/>
    <property type="match status" value="1"/>
</dbReference>
<evidence type="ECO:0000259" key="5">
    <source>
        <dbReference type="Pfam" id="PF00501"/>
    </source>
</evidence>
<evidence type="ECO:0000256" key="1">
    <source>
        <dbReference type="ARBA" id="ARBA00006432"/>
    </source>
</evidence>
<dbReference type="InterPro" id="IPR000873">
    <property type="entry name" value="AMP-dep_synth/lig_dom"/>
</dbReference>
<dbReference type="Pfam" id="PF13193">
    <property type="entry name" value="AMP-binding_C"/>
    <property type="match status" value="1"/>
</dbReference>
<evidence type="ECO:0000256" key="4">
    <source>
        <dbReference type="ARBA" id="ARBA00022840"/>
    </source>
</evidence>
<dbReference type="GO" id="GO:0044539">
    <property type="term" value="P:long-chain fatty acid import into cell"/>
    <property type="evidence" value="ECO:0007669"/>
    <property type="project" value="TreeGrafter"/>
</dbReference>
<dbReference type="SUPFAM" id="SSF56801">
    <property type="entry name" value="Acetyl-CoA synthetase-like"/>
    <property type="match status" value="1"/>
</dbReference>
<evidence type="ECO:0000313" key="10">
    <source>
        <dbReference type="Proteomes" id="UP000587211"/>
    </source>
</evidence>
<keyword evidence="3" id="KW-0547">Nucleotide-binding</keyword>
<sequence>MSERQLADLGGGTIGGLLARRAAAMPDKPALLTAGGQLSYGELDNMASQVAGGLQELGVEQGGSVAVMLRNRLEWVTSWLGIARGGYVTVPVNTAYKGTFLEHALTLTRAVALVTESAFVPAILAVRDRVPTLRYLILVDDAPVTVPDDVSVLGYDELLLKSDVSRPEVLVRPYDTAAIALTSGTTGKSKGVVTSHLMALVAARENLECMGTTSRDVLYTCLPMFHGAAQLNVCLHGFYAGATVVLSEKFSASRFWDDIRTHDVTMFNALGSVLPMLLAQPADARDRTHRVRRVFAAPAPPDVLLPFEHRFGVHIVEGYGLTEIKNVTYNPVDARKVGSIGRPTRTTQLQIQDEAGFEVPVGEVGEIVYRPLAANVMFSHYVDDAAATLATMRGMWWRTGDLGYVDSDGYYYFVDRKKDALRRRGENISSYEVETVLMASPGVIEAAAIGTPSELGEDEVLAVVEVGEVDGFDFEALFRHCDEHLPHFMVPRYYRAVSVLPRTPTGKIQKAVLRTQGLQERTWDSQQHGHAPTRIR</sequence>
<dbReference type="Proteomes" id="UP000659061">
    <property type="component" value="Unassembled WGS sequence"/>
</dbReference>
<dbReference type="EMBL" id="JACBZN010000001">
    <property type="protein sequence ID" value="NYI38138.1"/>
    <property type="molecule type" value="Genomic_DNA"/>
</dbReference>
<reference evidence="9 10" key="1">
    <citation type="submission" date="2020-07" db="EMBL/GenBank/DDBJ databases">
        <title>Sequencing the genomes of 1000 actinobacteria strains.</title>
        <authorList>
            <person name="Klenk H.-P."/>
        </authorList>
    </citation>
    <scope>NUCLEOTIDE SEQUENCE [LARGE SCALE GENOMIC DNA]</scope>
    <source>
        <strain evidence="9 10">DSM 19087</strain>
    </source>
</reference>
<keyword evidence="2 9" id="KW-0436">Ligase</keyword>
<evidence type="ECO:0000313" key="8">
    <source>
        <dbReference type="EMBL" id="MBD1271122.1"/>
    </source>
</evidence>
<dbReference type="Pfam" id="PF00501">
    <property type="entry name" value="AMP-binding"/>
    <property type="match status" value="1"/>
</dbReference>
<feature type="domain" description="AMP-binding enzyme C-terminal" evidence="6">
    <location>
        <begin position="432"/>
        <end position="507"/>
    </location>
</feature>
<dbReference type="InterPro" id="IPR045851">
    <property type="entry name" value="AMP-bd_C_sf"/>
</dbReference>
<dbReference type="InterPro" id="IPR020845">
    <property type="entry name" value="AMP-binding_CS"/>
</dbReference>
<evidence type="ECO:0000259" key="6">
    <source>
        <dbReference type="Pfam" id="PF13193"/>
    </source>
</evidence>
<dbReference type="RefSeq" id="WP_179424576.1">
    <property type="nucleotide sequence ID" value="NZ_BAAAMP010000001.1"/>
</dbReference>
<dbReference type="GO" id="GO:0004467">
    <property type="term" value="F:long-chain fatty acid-CoA ligase activity"/>
    <property type="evidence" value="ECO:0007669"/>
    <property type="project" value="TreeGrafter"/>
</dbReference>
<evidence type="ECO:0000256" key="2">
    <source>
        <dbReference type="ARBA" id="ARBA00022598"/>
    </source>
</evidence>
<dbReference type="GO" id="GO:0005886">
    <property type="term" value="C:plasma membrane"/>
    <property type="evidence" value="ECO:0007669"/>
    <property type="project" value="TreeGrafter"/>
</dbReference>
<feature type="domain" description="AMP-dependent synthetase/ligase" evidence="5">
    <location>
        <begin position="19"/>
        <end position="370"/>
    </location>
</feature>
<evidence type="ECO:0000313" key="9">
    <source>
        <dbReference type="EMBL" id="NYI38138.1"/>
    </source>
</evidence>
<keyword evidence="4" id="KW-0067">ATP-binding</keyword>
<evidence type="ECO:0000256" key="3">
    <source>
        <dbReference type="ARBA" id="ARBA00022741"/>
    </source>
</evidence>
<name>A0A8I0G061_9ACTN</name>
<comment type="similarity">
    <text evidence="1">Belongs to the ATP-dependent AMP-binding enzyme family.</text>
</comment>
<dbReference type="GO" id="GO:0005324">
    <property type="term" value="F:long-chain fatty acid transmembrane transporter activity"/>
    <property type="evidence" value="ECO:0007669"/>
    <property type="project" value="TreeGrafter"/>
</dbReference>
<reference evidence="8" key="2">
    <citation type="submission" date="2020-09" db="EMBL/GenBank/DDBJ databases">
        <title>Novel species in genus Aeromicrobium.</title>
        <authorList>
            <person name="Zhang G."/>
        </authorList>
    </citation>
    <scope>NUCLEOTIDE SEQUENCE</scope>
    <source>
        <strain evidence="8">SSW1-57</strain>
    </source>
</reference>
<dbReference type="EMBL" id="JACWMT010000003">
    <property type="protein sequence ID" value="MBD1271122.1"/>
    <property type="molecule type" value="Genomic_DNA"/>
</dbReference>
<dbReference type="Gene3D" id="3.30.300.30">
    <property type="match status" value="1"/>
</dbReference>
<evidence type="ECO:0000313" key="11">
    <source>
        <dbReference type="Proteomes" id="UP000659061"/>
    </source>
</evidence>
<keyword evidence="10" id="KW-1185">Reference proteome</keyword>
<protein>
    <submittedName>
        <fullName evidence="8">AMP-binding protein</fullName>
    </submittedName>
    <submittedName>
        <fullName evidence="9">Crotonobetaine/carnitine-CoA ligase</fullName>
        <ecNumber evidence="9">6.2.1.-</ecNumber>
    </submittedName>
</protein>